<dbReference type="PANTHER" id="PTHR11178">
    <property type="entry name" value="IRON-SULFUR CLUSTER SCAFFOLD PROTEIN NFU-RELATED"/>
    <property type="match status" value="1"/>
</dbReference>
<reference evidence="2 3" key="1">
    <citation type="journal article" date="2010" name="Stand. Genomic Sci.">
        <title>Non-contiguous finished genome sequence of Aminomonas paucivorans type strain (GLU-3).</title>
        <authorList>
            <person name="Pitluck S."/>
            <person name="Yasawong M."/>
            <person name="Held B."/>
            <person name="Lapidus A."/>
            <person name="Nolan M."/>
            <person name="Copeland A."/>
            <person name="Lucas S."/>
            <person name="Del Rio T.G."/>
            <person name="Tice H."/>
            <person name="Cheng J.F."/>
            <person name="Chertkov O."/>
            <person name="Goodwin L."/>
            <person name="Tapia R."/>
            <person name="Han C."/>
            <person name="Liolios K."/>
            <person name="Ivanova N."/>
            <person name="Mavromatis K."/>
            <person name="Ovchinnikova G."/>
            <person name="Pati A."/>
            <person name="Chen A."/>
            <person name="Palaniappan K."/>
            <person name="Land M."/>
            <person name="Hauser L."/>
            <person name="Chang Y.J."/>
            <person name="Jeffries C.D."/>
            <person name="Pukall R."/>
            <person name="Spring S."/>
            <person name="Rohde M."/>
            <person name="Sikorski J."/>
            <person name="Goker M."/>
            <person name="Woyke T."/>
            <person name="Bristow J."/>
            <person name="Eisen J.A."/>
            <person name="Markowitz V."/>
            <person name="Hugenholtz P."/>
            <person name="Kyrpides N.C."/>
            <person name="Klenk H.P."/>
        </authorList>
    </citation>
    <scope>NUCLEOTIDE SEQUENCE [LARGE SCALE GENOMIC DNA]</scope>
    <source>
        <strain evidence="2 3">DSM 12260</strain>
    </source>
</reference>
<dbReference type="InterPro" id="IPR034904">
    <property type="entry name" value="FSCA_dom_sf"/>
</dbReference>
<evidence type="ECO:0000313" key="3">
    <source>
        <dbReference type="Proteomes" id="UP000005096"/>
    </source>
</evidence>
<organism evidence="2 3">
    <name type="scientific">Aminomonas paucivorans DSM 12260</name>
    <dbReference type="NCBI Taxonomy" id="584708"/>
    <lineage>
        <taxon>Bacteria</taxon>
        <taxon>Thermotogati</taxon>
        <taxon>Synergistota</taxon>
        <taxon>Synergistia</taxon>
        <taxon>Synergistales</taxon>
        <taxon>Synergistaceae</taxon>
        <taxon>Aminomonas</taxon>
    </lineage>
</organism>
<proteinExistence type="predicted"/>
<dbReference type="Gene3D" id="3.30.300.130">
    <property type="entry name" value="Fe-S cluster assembly (FSCA)"/>
    <property type="match status" value="1"/>
</dbReference>
<dbReference type="SUPFAM" id="SSF117916">
    <property type="entry name" value="Fe-S cluster assembly (FSCA) domain-like"/>
    <property type="match status" value="1"/>
</dbReference>
<dbReference type="PaxDb" id="584708-Apau_1289"/>
<dbReference type="InterPro" id="IPR001075">
    <property type="entry name" value="NIF_FeS_clus_asmbl_NifU_C"/>
</dbReference>
<dbReference type="Pfam" id="PF01106">
    <property type="entry name" value="NifU"/>
    <property type="match status" value="1"/>
</dbReference>
<dbReference type="AlphaFoldDB" id="E3CYT5"/>
<sequence>MEQRVLQVIQEQIRPNLQAHGGDIEFKGFDEVEGAVTVALTGACGGCPFAQETLRVQVEQVLRAAIPEVKSVRREA</sequence>
<protein>
    <submittedName>
        <fullName evidence="2">Nitrogen-fixing NifU domain protein</fullName>
    </submittedName>
</protein>
<dbReference type="EMBL" id="CM001022">
    <property type="protein sequence ID" value="EFQ23713.1"/>
    <property type="molecule type" value="Genomic_DNA"/>
</dbReference>
<evidence type="ECO:0000259" key="1">
    <source>
        <dbReference type="Pfam" id="PF01106"/>
    </source>
</evidence>
<dbReference type="eggNOG" id="COG0694">
    <property type="taxonomic scope" value="Bacteria"/>
</dbReference>
<dbReference type="GO" id="GO:0051536">
    <property type="term" value="F:iron-sulfur cluster binding"/>
    <property type="evidence" value="ECO:0007669"/>
    <property type="project" value="InterPro"/>
</dbReference>
<dbReference type="HOGENOM" id="CLU_060555_4_3_0"/>
<accession>E3CYT5</accession>
<dbReference type="STRING" id="584708.Apau_1289"/>
<dbReference type="OrthoDB" id="9796965at2"/>
<keyword evidence="3" id="KW-1185">Reference proteome</keyword>
<feature type="domain" description="NIF system FeS cluster assembly NifU C-terminal" evidence="1">
    <location>
        <begin position="6"/>
        <end position="72"/>
    </location>
</feature>
<dbReference type="RefSeq" id="WP_006300915.1">
    <property type="nucleotide sequence ID" value="NZ_CM001022.1"/>
</dbReference>
<dbReference type="Proteomes" id="UP000005096">
    <property type="component" value="Chromosome"/>
</dbReference>
<dbReference type="GO" id="GO:0016226">
    <property type="term" value="P:iron-sulfur cluster assembly"/>
    <property type="evidence" value="ECO:0007669"/>
    <property type="project" value="InterPro"/>
</dbReference>
<evidence type="ECO:0000313" key="2">
    <source>
        <dbReference type="EMBL" id="EFQ23713.1"/>
    </source>
</evidence>
<dbReference type="GO" id="GO:0005506">
    <property type="term" value="F:iron ion binding"/>
    <property type="evidence" value="ECO:0007669"/>
    <property type="project" value="InterPro"/>
</dbReference>
<gene>
    <name evidence="2" type="ORF">Apau_1289</name>
</gene>
<name>E3CYT5_9BACT</name>